<proteinExistence type="predicted"/>
<dbReference type="GO" id="GO:0046872">
    <property type="term" value="F:metal ion binding"/>
    <property type="evidence" value="ECO:0007669"/>
    <property type="project" value="UniProtKB-KW"/>
</dbReference>
<dbReference type="InterPro" id="IPR047964">
    <property type="entry name" value="EFR1-like"/>
</dbReference>
<dbReference type="InterPro" id="IPR050157">
    <property type="entry name" value="PSI_iron-sulfur_center"/>
</dbReference>
<evidence type="ECO:0000256" key="1">
    <source>
        <dbReference type="ARBA" id="ARBA00022485"/>
    </source>
</evidence>
<dbReference type="Gene3D" id="3.30.70.20">
    <property type="match status" value="1"/>
</dbReference>
<dbReference type="PANTHER" id="PTHR24960">
    <property type="entry name" value="PHOTOSYSTEM I IRON-SULFUR CENTER-RELATED"/>
    <property type="match status" value="1"/>
</dbReference>
<dbReference type="InterPro" id="IPR029039">
    <property type="entry name" value="Flavoprotein-like_sf"/>
</dbReference>
<dbReference type="EMBL" id="DXCK01000127">
    <property type="protein sequence ID" value="HIZ02502.1"/>
    <property type="molecule type" value="Genomic_DNA"/>
</dbReference>
<dbReference type="PROSITE" id="PS00198">
    <property type="entry name" value="4FE4S_FER_1"/>
    <property type="match status" value="2"/>
</dbReference>
<dbReference type="AlphaFoldDB" id="A0A9D2A5H5"/>
<organism evidence="6 7">
    <name type="scientific">Candidatus Bacteroides merdipullorum</name>
    <dbReference type="NCBI Taxonomy" id="2838474"/>
    <lineage>
        <taxon>Bacteria</taxon>
        <taxon>Pseudomonadati</taxon>
        <taxon>Bacteroidota</taxon>
        <taxon>Bacteroidia</taxon>
        <taxon>Bacteroidales</taxon>
        <taxon>Bacteroidaceae</taxon>
        <taxon>Bacteroides</taxon>
    </lineage>
</organism>
<evidence type="ECO:0000259" key="5">
    <source>
        <dbReference type="PROSITE" id="PS51379"/>
    </source>
</evidence>
<feature type="domain" description="4Fe-4S ferredoxin-type" evidence="5">
    <location>
        <begin position="177"/>
        <end position="205"/>
    </location>
</feature>
<keyword evidence="2" id="KW-0479">Metal-binding</keyword>
<dbReference type="Proteomes" id="UP000824023">
    <property type="component" value="Unassembled WGS sequence"/>
</dbReference>
<dbReference type="SUPFAM" id="SSF54862">
    <property type="entry name" value="4Fe-4S ferredoxins"/>
    <property type="match status" value="1"/>
</dbReference>
<protein>
    <submittedName>
        <fullName evidence="6">EFR1 family ferrodoxin</fullName>
    </submittedName>
</protein>
<feature type="domain" description="4Fe-4S ferredoxin-type" evidence="5">
    <location>
        <begin position="206"/>
        <end position="233"/>
    </location>
</feature>
<dbReference type="Pfam" id="PF13187">
    <property type="entry name" value="Fer4_9"/>
    <property type="match status" value="1"/>
</dbReference>
<name>A0A9D2A5H5_9BACE</name>
<keyword evidence="1" id="KW-0004">4Fe-4S</keyword>
<evidence type="ECO:0000256" key="4">
    <source>
        <dbReference type="ARBA" id="ARBA00023014"/>
    </source>
</evidence>
<evidence type="ECO:0000256" key="3">
    <source>
        <dbReference type="ARBA" id="ARBA00023004"/>
    </source>
</evidence>
<evidence type="ECO:0000313" key="6">
    <source>
        <dbReference type="EMBL" id="HIZ02502.1"/>
    </source>
</evidence>
<evidence type="ECO:0000256" key="2">
    <source>
        <dbReference type="ARBA" id="ARBA00022723"/>
    </source>
</evidence>
<dbReference type="PROSITE" id="PS51379">
    <property type="entry name" value="4FE4S_FER_2"/>
    <property type="match status" value="2"/>
</dbReference>
<dbReference type="NCBIfam" id="NF038196">
    <property type="entry name" value="ferrodoxin_EFR1"/>
    <property type="match status" value="1"/>
</dbReference>
<dbReference type="InterPro" id="IPR017900">
    <property type="entry name" value="4Fe4S_Fe_S_CS"/>
</dbReference>
<comment type="caution">
    <text evidence="6">The sequence shown here is derived from an EMBL/GenBank/DDBJ whole genome shotgun (WGS) entry which is preliminary data.</text>
</comment>
<accession>A0A9D2A5H5</accession>
<dbReference type="GO" id="GO:0051539">
    <property type="term" value="F:4 iron, 4 sulfur cluster binding"/>
    <property type="evidence" value="ECO:0007669"/>
    <property type="project" value="UniProtKB-KW"/>
</dbReference>
<gene>
    <name evidence="6" type="ORF">H9819_09695</name>
</gene>
<sequence length="246" mass="27577">MIFYFSATGNSRWVAERLAALTGDELFNMADFLREGRVPALSAGTVRVGVVFPIHSWYVPAPVLRFLSQLAVPASVYRYAVCTCGDDVGRGLSRLSRHFPLDAAWSVQMPNTYVPMFDLDAPELARQKVARARAFLSVIAEAVVRKERAWCVREGGFPRCKTYVVYPLFKLFCIKTKDFRVDEACISCGRCEQNCPVSAIRLVDGRPVWSDACIHCMACLHGCPVNAIRYGTGTKKKGQYRLEDYL</sequence>
<keyword evidence="3" id="KW-0408">Iron</keyword>
<evidence type="ECO:0000313" key="7">
    <source>
        <dbReference type="Proteomes" id="UP000824023"/>
    </source>
</evidence>
<dbReference type="PANTHER" id="PTHR24960:SF79">
    <property type="entry name" value="PHOTOSYSTEM I IRON-SULFUR CENTER"/>
    <property type="match status" value="1"/>
</dbReference>
<reference evidence="6" key="2">
    <citation type="submission" date="2021-04" db="EMBL/GenBank/DDBJ databases">
        <authorList>
            <person name="Gilroy R."/>
        </authorList>
    </citation>
    <scope>NUCLEOTIDE SEQUENCE</scope>
    <source>
        <strain evidence="6">ChiHjej12B11-24981</strain>
    </source>
</reference>
<keyword evidence="4" id="KW-0411">Iron-sulfur</keyword>
<dbReference type="InterPro" id="IPR017896">
    <property type="entry name" value="4Fe4S_Fe-S-bd"/>
</dbReference>
<dbReference type="SUPFAM" id="SSF52218">
    <property type="entry name" value="Flavoproteins"/>
    <property type="match status" value="1"/>
</dbReference>
<reference evidence="6" key="1">
    <citation type="journal article" date="2021" name="PeerJ">
        <title>Extensive microbial diversity within the chicken gut microbiome revealed by metagenomics and culture.</title>
        <authorList>
            <person name="Gilroy R."/>
            <person name="Ravi A."/>
            <person name="Getino M."/>
            <person name="Pursley I."/>
            <person name="Horton D.L."/>
            <person name="Alikhan N.F."/>
            <person name="Baker D."/>
            <person name="Gharbi K."/>
            <person name="Hall N."/>
            <person name="Watson M."/>
            <person name="Adriaenssens E.M."/>
            <person name="Foster-Nyarko E."/>
            <person name="Jarju S."/>
            <person name="Secka A."/>
            <person name="Antonio M."/>
            <person name="Oren A."/>
            <person name="Chaudhuri R.R."/>
            <person name="La Ragione R."/>
            <person name="Hildebrand F."/>
            <person name="Pallen M.J."/>
        </authorList>
    </citation>
    <scope>NUCLEOTIDE SEQUENCE</scope>
    <source>
        <strain evidence="6">ChiHjej12B11-24981</strain>
    </source>
</reference>